<gene>
    <name evidence="2" type="primary">Dsim\GD12259</name>
    <name evidence="2" type="ORF">Dsim_GD12259</name>
</gene>
<feature type="compositionally biased region" description="Low complexity" evidence="1">
    <location>
        <begin position="12"/>
        <end position="24"/>
    </location>
</feature>
<accession>B4QQX0</accession>
<dbReference type="Proteomes" id="UP000000304">
    <property type="component" value="Chromosome 3L"/>
</dbReference>
<protein>
    <submittedName>
        <fullName evidence="2">GD12259</fullName>
    </submittedName>
</protein>
<reference evidence="2 3" key="1">
    <citation type="journal article" date="2007" name="Nature">
        <title>Evolution of genes and genomes on the Drosophila phylogeny.</title>
        <authorList>
            <consortium name="Drosophila 12 Genomes Consortium"/>
            <person name="Clark A.G."/>
            <person name="Eisen M.B."/>
            <person name="Smith D.R."/>
            <person name="Bergman C.M."/>
            <person name="Oliver B."/>
            <person name="Markow T.A."/>
            <person name="Kaufman T.C."/>
            <person name="Kellis M."/>
            <person name="Gelbart W."/>
            <person name="Iyer V.N."/>
            <person name="Pollard D.A."/>
            <person name="Sackton T.B."/>
            <person name="Larracuente A.M."/>
            <person name="Singh N.D."/>
            <person name="Abad J.P."/>
            <person name="Abt D.N."/>
            <person name="Adryan B."/>
            <person name="Aguade M."/>
            <person name="Akashi H."/>
            <person name="Anderson W.W."/>
            <person name="Aquadro C.F."/>
            <person name="Ardell D.H."/>
            <person name="Arguello R."/>
            <person name="Artieri C.G."/>
            <person name="Barbash D.A."/>
            <person name="Barker D."/>
            <person name="Barsanti P."/>
            <person name="Batterham P."/>
            <person name="Batzoglou S."/>
            <person name="Begun D."/>
            <person name="Bhutkar A."/>
            <person name="Blanco E."/>
            <person name="Bosak S.A."/>
            <person name="Bradley R.K."/>
            <person name="Brand A.D."/>
            <person name="Brent M.R."/>
            <person name="Brooks A.N."/>
            <person name="Brown R.H."/>
            <person name="Butlin R.K."/>
            <person name="Caggese C."/>
            <person name="Calvi B.R."/>
            <person name="Bernardo de Carvalho A."/>
            <person name="Caspi A."/>
            <person name="Castrezana S."/>
            <person name="Celniker S.E."/>
            <person name="Chang J.L."/>
            <person name="Chapple C."/>
            <person name="Chatterji S."/>
            <person name="Chinwalla A."/>
            <person name="Civetta A."/>
            <person name="Clifton S.W."/>
            <person name="Comeron J.M."/>
            <person name="Costello J.C."/>
            <person name="Coyne J.A."/>
            <person name="Daub J."/>
            <person name="David R.G."/>
            <person name="Delcher A.L."/>
            <person name="Delehaunty K."/>
            <person name="Do C.B."/>
            <person name="Ebling H."/>
            <person name="Edwards K."/>
            <person name="Eickbush T."/>
            <person name="Evans J.D."/>
            <person name="Filipski A."/>
            <person name="Findeiss S."/>
            <person name="Freyhult E."/>
            <person name="Fulton L."/>
            <person name="Fulton R."/>
            <person name="Garcia A.C."/>
            <person name="Gardiner A."/>
            <person name="Garfield D.A."/>
            <person name="Garvin B.E."/>
            <person name="Gibson G."/>
            <person name="Gilbert D."/>
            <person name="Gnerre S."/>
            <person name="Godfrey J."/>
            <person name="Good R."/>
            <person name="Gotea V."/>
            <person name="Gravely B."/>
            <person name="Greenberg A.J."/>
            <person name="Griffiths-Jones S."/>
            <person name="Gross S."/>
            <person name="Guigo R."/>
            <person name="Gustafson E.A."/>
            <person name="Haerty W."/>
            <person name="Hahn M.W."/>
            <person name="Halligan D.L."/>
            <person name="Halpern A.L."/>
            <person name="Halter G.M."/>
            <person name="Han M.V."/>
            <person name="Heger A."/>
            <person name="Hillier L."/>
            <person name="Hinrichs A.S."/>
            <person name="Holmes I."/>
            <person name="Hoskins R.A."/>
            <person name="Hubisz M.J."/>
            <person name="Hultmark D."/>
            <person name="Huntley M.A."/>
            <person name="Jaffe D.B."/>
            <person name="Jagadeeshan S."/>
            <person name="Jeck W.R."/>
            <person name="Johnson J."/>
            <person name="Jones C.D."/>
            <person name="Jordan W.C."/>
            <person name="Karpen G.H."/>
            <person name="Kataoka E."/>
            <person name="Keightley P.D."/>
            <person name="Kheradpour P."/>
            <person name="Kirkness E.F."/>
            <person name="Koerich L.B."/>
            <person name="Kristiansen K."/>
            <person name="Kudrna D."/>
            <person name="Kulathinal R.J."/>
            <person name="Kumar S."/>
            <person name="Kwok R."/>
            <person name="Lander E."/>
            <person name="Langley C.H."/>
            <person name="Lapoint R."/>
            <person name="Lazzaro B.P."/>
            <person name="Lee S.J."/>
            <person name="Levesque L."/>
            <person name="Li R."/>
            <person name="Lin C.F."/>
            <person name="Lin M.F."/>
            <person name="Lindblad-Toh K."/>
            <person name="Llopart A."/>
            <person name="Long M."/>
            <person name="Low L."/>
            <person name="Lozovsky E."/>
            <person name="Lu J."/>
            <person name="Luo M."/>
            <person name="Machado C.A."/>
            <person name="Makalowski W."/>
            <person name="Marzo M."/>
            <person name="Matsuda M."/>
            <person name="Matzkin L."/>
            <person name="McAllister B."/>
            <person name="McBride C.S."/>
            <person name="McKernan B."/>
            <person name="McKernan K."/>
            <person name="Mendez-Lago M."/>
            <person name="Minx P."/>
            <person name="Mollenhauer M.U."/>
            <person name="Montooth K."/>
            <person name="Mount S.M."/>
            <person name="Mu X."/>
            <person name="Myers E."/>
            <person name="Negre B."/>
            <person name="Newfeld S."/>
            <person name="Nielsen R."/>
            <person name="Noor M.A."/>
            <person name="O'Grady P."/>
            <person name="Pachter L."/>
            <person name="Papaceit M."/>
            <person name="Parisi M.J."/>
            <person name="Parisi M."/>
            <person name="Parts L."/>
            <person name="Pedersen J.S."/>
            <person name="Pesole G."/>
            <person name="Phillippy A.M."/>
            <person name="Ponting C.P."/>
            <person name="Pop M."/>
            <person name="Porcelli D."/>
            <person name="Powell J.R."/>
            <person name="Prohaska S."/>
            <person name="Pruitt K."/>
            <person name="Puig M."/>
            <person name="Quesneville H."/>
            <person name="Ram K.R."/>
            <person name="Rand D."/>
            <person name="Rasmussen M.D."/>
            <person name="Reed L.K."/>
            <person name="Reenan R."/>
            <person name="Reily A."/>
            <person name="Remington K.A."/>
            <person name="Rieger T.T."/>
            <person name="Ritchie M.G."/>
            <person name="Robin C."/>
            <person name="Rogers Y.H."/>
            <person name="Rohde C."/>
            <person name="Rozas J."/>
            <person name="Rubenfield M.J."/>
            <person name="Ruiz A."/>
            <person name="Russo S."/>
            <person name="Salzberg S.L."/>
            <person name="Sanchez-Gracia A."/>
            <person name="Saranga D.J."/>
            <person name="Sato H."/>
            <person name="Schaeffer S.W."/>
            <person name="Schatz M.C."/>
            <person name="Schlenke T."/>
            <person name="Schwartz R."/>
            <person name="Segarra C."/>
            <person name="Singh R.S."/>
            <person name="Sirot L."/>
            <person name="Sirota M."/>
            <person name="Sisneros N.B."/>
            <person name="Smith C.D."/>
            <person name="Smith T.F."/>
            <person name="Spieth J."/>
            <person name="Stage D.E."/>
            <person name="Stark A."/>
            <person name="Stephan W."/>
            <person name="Strausberg R.L."/>
            <person name="Strempel S."/>
            <person name="Sturgill D."/>
            <person name="Sutton G."/>
            <person name="Sutton G.G."/>
            <person name="Tao W."/>
            <person name="Teichmann S."/>
            <person name="Tobari Y.N."/>
            <person name="Tomimura Y."/>
            <person name="Tsolas J.M."/>
            <person name="Valente V.L."/>
            <person name="Venter E."/>
            <person name="Venter J.C."/>
            <person name="Vicario S."/>
            <person name="Vieira F.G."/>
            <person name="Vilella A.J."/>
            <person name="Villasante A."/>
            <person name="Walenz B."/>
            <person name="Wang J."/>
            <person name="Wasserman M."/>
            <person name="Watts T."/>
            <person name="Wilson D."/>
            <person name="Wilson R.K."/>
            <person name="Wing R.A."/>
            <person name="Wolfner M.F."/>
            <person name="Wong A."/>
            <person name="Wong G.K."/>
            <person name="Wu C.I."/>
            <person name="Wu G."/>
            <person name="Yamamoto D."/>
            <person name="Yang H.P."/>
            <person name="Yang S.P."/>
            <person name="Yorke J.A."/>
            <person name="Yoshida K."/>
            <person name="Zdobnov E."/>
            <person name="Zhang P."/>
            <person name="Zhang Y."/>
            <person name="Zimin A.V."/>
            <person name="Baldwin J."/>
            <person name="Abdouelleil A."/>
            <person name="Abdulkadir J."/>
            <person name="Abebe A."/>
            <person name="Abera B."/>
            <person name="Abreu J."/>
            <person name="Acer S.C."/>
            <person name="Aftuck L."/>
            <person name="Alexander A."/>
            <person name="An P."/>
            <person name="Anderson E."/>
            <person name="Anderson S."/>
            <person name="Arachi H."/>
            <person name="Azer M."/>
            <person name="Bachantsang P."/>
            <person name="Barry A."/>
            <person name="Bayul T."/>
            <person name="Berlin A."/>
            <person name="Bessette D."/>
            <person name="Bloom T."/>
            <person name="Blye J."/>
            <person name="Boguslavskiy L."/>
            <person name="Bonnet C."/>
            <person name="Boukhgalter B."/>
            <person name="Bourzgui I."/>
            <person name="Brown A."/>
            <person name="Cahill P."/>
            <person name="Channer S."/>
            <person name="Cheshatsang Y."/>
            <person name="Chuda L."/>
            <person name="Citroen M."/>
            <person name="Collymore A."/>
            <person name="Cooke P."/>
            <person name="Costello M."/>
            <person name="D'Aco K."/>
            <person name="Daza R."/>
            <person name="De Haan G."/>
            <person name="DeGray S."/>
            <person name="DeMaso C."/>
            <person name="Dhargay N."/>
            <person name="Dooley K."/>
            <person name="Dooley E."/>
            <person name="Doricent M."/>
            <person name="Dorje P."/>
            <person name="Dorjee K."/>
            <person name="Dupes A."/>
            <person name="Elong R."/>
            <person name="Falk J."/>
            <person name="Farina A."/>
            <person name="Faro S."/>
            <person name="Ferguson D."/>
            <person name="Fisher S."/>
            <person name="Foley C.D."/>
            <person name="Franke A."/>
            <person name="Friedrich D."/>
            <person name="Gadbois L."/>
            <person name="Gearin G."/>
            <person name="Gearin C.R."/>
            <person name="Giannoukos G."/>
            <person name="Goode T."/>
            <person name="Graham J."/>
            <person name="Grandbois E."/>
            <person name="Grewal S."/>
            <person name="Gyaltsen K."/>
            <person name="Hafez N."/>
            <person name="Hagos B."/>
            <person name="Hall J."/>
            <person name="Henson C."/>
            <person name="Hollinger A."/>
            <person name="Honan T."/>
            <person name="Huard M.D."/>
            <person name="Hughes L."/>
            <person name="Hurhula B."/>
            <person name="Husby M.E."/>
            <person name="Kamat A."/>
            <person name="Kanga B."/>
            <person name="Kashin S."/>
            <person name="Khazanovich D."/>
            <person name="Kisner P."/>
            <person name="Lance K."/>
            <person name="Lara M."/>
            <person name="Lee W."/>
            <person name="Lennon N."/>
            <person name="Letendre F."/>
            <person name="LeVine R."/>
            <person name="Lipovsky A."/>
            <person name="Liu X."/>
            <person name="Liu J."/>
            <person name="Liu S."/>
            <person name="Lokyitsang T."/>
            <person name="Lokyitsang Y."/>
            <person name="Lubonja R."/>
            <person name="Lui A."/>
            <person name="MacDonald P."/>
            <person name="Magnisalis V."/>
            <person name="Maru K."/>
            <person name="Matthews C."/>
            <person name="McCusker W."/>
            <person name="McDonough S."/>
            <person name="Mehta T."/>
            <person name="Meldrim J."/>
            <person name="Meneus L."/>
            <person name="Mihai O."/>
            <person name="Mihalev A."/>
            <person name="Mihova T."/>
            <person name="Mittelman R."/>
            <person name="Mlenga V."/>
            <person name="Montmayeur A."/>
            <person name="Mulrain L."/>
            <person name="Navidi A."/>
            <person name="Naylor J."/>
            <person name="Negash T."/>
            <person name="Nguyen T."/>
            <person name="Nguyen N."/>
            <person name="Nicol R."/>
            <person name="Norbu C."/>
            <person name="Norbu N."/>
            <person name="Novod N."/>
            <person name="O'Neill B."/>
            <person name="Osman S."/>
            <person name="Markiewicz E."/>
            <person name="Oyono O.L."/>
            <person name="Patti C."/>
            <person name="Phunkhang P."/>
            <person name="Pierre F."/>
            <person name="Priest M."/>
            <person name="Raghuraman S."/>
            <person name="Rege F."/>
            <person name="Reyes R."/>
            <person name="Rise C."/>
            <person name="Rogov P."/>
            <person name="Ross K."/>
            <person name="Ryan E."/>
            <person name="Settipalli S."/>
            <person name="Shea T."/>
            <person name="Sherpa N."/>
            <person name="Shi L."/>
            <person name="Shih D."/>
            <person name="Sparrow T."/>
            <person name="Spaulding J."/>
            <person name="Stalker J."/>
            <person name="Stange-Thomann N."/>
            <person name="Stavropoulos S."/>
            <person name="Stone C."/>
            <person name="Strader C."/>
            <person name="Tesfaye S."/>
            <person name="Thomson T."/>
            <person name="Thoulutsang Y."/>
            <person name="Thoulutsang D."/>
            <person name="Topham K."/>
            <person name="Topping I."/>
            <person name="Tsamla T."/>
            <person name="Vassiliev H."/>
            <person name="Vo A."/>
            <person name="Wangchuk T."/>
            <person name="Wangdi T."/>
            <person name="Weiand M."/>
            <person name="Wilkinson J."/>
            <person name="Wilson A."/>
            <person name="Yadav S."/>
            <person name="Young G."/>
            <person name="Yu Q."/>
            <person name="Zembek L."/>
            <person name="Zhong D."/>
            <person name="Zimmer A."/>
            <person name="Zwirko Z."/>
            <person name="Jaffe D.B."/>
            <person name="Alvarez P."/>
            <person name="Brockman W."/>
            <person name="Butler J."/>
            <person name="Chin C."/>
            <person name="Gnerre S."/>
            <person name="Grabherr M."/>
            <person name="Kleber M."/>
            <person name="Mauceli E."/>
            <person name="MacCallum I."/>
        </authorList>
    </citation>
    <scope>NUCLEOTIDE SEQUENCE [LARGE SCALE GENOMIC DNA]</scope>
    <source>
        <strain evidence="3">white501</strain>
    </source>
</reference>
<dbReference type="EMBL" id="CM000363">
    <property type="protein sequence ID" value="EDX11108.1"/>
    <property type="molecule type" value="Genomic_DNA"/>
</dbReference>
<evidence type="ECO:0000256" key="1">
    <source>
        <dbReference type="SAM" id="MobiDB-lite"/>
    </source>
</evidence>
<proteinExistence type="predicted"/>
<feature type="region of interest" description="Disordered" evidence="1">
    <location>
        <begin position="1"/>
        <end position="61"/>
    </location>
</feature>
<sequence length="61" mass="6195">MSSYRLNKELLSQAQNQQRAAANGNGNGSGIGMGDSGGATATPRSLSPAQSPQQSVSQAME</sequence>
<feature type="compositionally biased region" description="Gly residues" evidence="1">
    <location>
        <begin position="25"/>
        <end position="37"/>
    </location>
</feature>
<dbReference type="AlphaFoldDB" id="B4QQX0"/>
<feature type="compositionally biased region" description="Low complexity" evidence="1">
    <location>
        <begin position="47"/>
        <end position="61"/>
    </location>
</feature>
<dbReference type="STRING" id="7240.B4QQX0"/>
<name>B4QQX0_DROSI</name>
<evidence type="ECO:0000313" key="2">
    <source>
        <dbReference type="EMBL" id="EDX11108.1"/>
    </source>
</evidence>
<keyword evidence="3" id="KW-1185">Reference proteome</keyword>
<evidence type="ECO:0000313" key="3">
    <source>
        <dbReference type="Proteomes" id="UP000000304"/>
    </source>
</evidence>
<dbReference type="HOGENOM" id="CLU_2925090_0_0_1"/>
<organism evidence="2 3">
    <name type="scientific">Drosophila simulans</name>
    <name type="common">Fruit fly</name>
    <dbReference type="NCBI Taxonomy" id="7240"/>
    <lineage>
        <taxon>Eukaryota</taxon>
        <taxon>Metazoa</taxon>
        <taxon>Ecdysozoa</taxon>
        <taxon>Arthropoda</taxon>
        <taxon>Hexapoda</taxon>
        <taxon>Insecta</taxon>
        <taxon>Pterygota</taxon>
        <taxon>Neoptera</taxon>
        <taxon>Endopterygota</taxon>
        <taxon>Diptera</taxon>
        <taxon>Brachycera</taxon>
        <taxon>Muscomorpha</taxon>
        <taxon>Ephydroidea</taxon>
        <taxon>Drosophilidae</taxon>
        <taxon>Drosophila</taxon>
        <taxon>Sophophora</taxon>
    </lineage>
</organism>